<evidence type="ECO:0000256" key="10">
    <source>
        <dbReference type="PIRSR" id="PIRSR602401-1"/>
    </source>
</evidence>
<name>A0A210R135_MIZYE</name>
<dbReference type="InterPro" id="IPR036396">
    <property type="entry name" value="Cyt_P450_sf"/>
</dbReference>
<dbReference type="SUPFAM" id="SSF48264">
    <property type="entry name" value="Cytochrome P450"/>
    <property type="match status" value="1"/>
</dbReference>
<feature type="transmembrane region" description="Helical" evidence="13">
    <location>
        <begin position="197"/>
        <end position="220"/>
    </location>
</feature>
<dbReference type="PANTHER" id="PTHR24302">
    <property type="entry name" value="CYTOCHROME P450 FAMILY 3"/>
    <property type="match status" value="1"/>
</dbReference>
<accession>A0A210R135</accession>
<feature type="compositionally biased region" description="Acidic residues" evidence="12">
    <location>
        <begin position="262"/>
        <end position="273"/>
    </location>
</feature>
<keyword evidence="11" id="KW-0503">Monooxygenase</keyword>
<dbReference type="GO" id="GO:0008395">
    <property type="term" value="F:steroid hydroxylase activity"/>
    <property type="evidence" value="ECO:0007669"/>
    <property type="project" value="TreeGrafter"/>
</dbReference>
<dbReference type="Pfam" id="PF00067">
    <property type="entry name" value="p450"/>
    <property type="match status" value="1"/>
</dbReference>
<evidence type="ECO:0000256" key="12">
    <source>
        <dbReference type="SAM" id="MobiDB-lite"/>
    </source>
</evidence>
<evidence type="ECO:0000256" key="9">
    <source>
        <dbReference type="ARBA" id="ARBA00043906"/>
    </source>
</evidence>
<dbReference type="PRINTS" id="PR00385">
    <property type="entry name" value="P450"/>
</dbReference>
<protein>
    <submittedName>
        <fullName evidence="14">Cytochrome P450 3A4</fullName>
    </submittedName>
</protein>
<evidence type="ECO:0000256" key="8">
    <source>
        <dbReference type="ARBA" id="ARBA00023004"/>
    </source>
</evidence>
<comment type="function">
    <text evidence="9">Cytochromes P450 are a group of heme-thiolate monooxygenases. They oxidize a variety of structurally unrelated compounds, including steroids, fatty acids, and xenobiotics.</text>
</comment>
<keyword evidence="15" id="KW-1185">Reference proteome</keyword>
<dbReference type="InterPro" id="IPR050705">
    <property type="entry name" value="Cytochrome_P450_3A"/>
</dbReference>
<evidence type="ECO:0000256" key="4">
    <source>
        <dbReference type="ARBA" id="ARBA00022617"/>
    </source>
</evidence>
<proteinExistence type="inferred from homology"/>
<evidence type="ECO:0000256" key="11">
    <source>
        <dbReference type="RuleBase" id="RU000461"/>
    </source>
</evidence>
<dbReference type="OrthoDB" id="2789670at2759"/>
<sequence>MMSRHHGTFKKLNIPGPAPWPIIGSLMEINKAGFHSFQLECRKKYGKIYGYFGGLSPQTLVVGDKEMLRKILVKEFNNFSDRIIFKGFNGDLESSVNNLKGNHWKHVRNKITPAFSTGKLRKMVPLVDYASDTLLEALRKKVKDGDGVMEMLEVYGAYAMDVICSTAFGIQVDSQQNPNDEFIVNAKKFMILNFSSSIILILMFLPKLHFLMPFLGWSFIDKHVQKFFRNVTVKLLDERVAGNKDRVDFLQLMKNVQHGEDGDSDEEEDDDIDKENVSGSKLPNSWYRKGITFKEILGNAEIFFLAGYETTMITLTMASYYLAVHPEYQDKLRRELFDKIGSEPLTYDNIRNVAYLDMVINETLRINPPATRTDRVCLKDTEVNGVRIPAGMHISIPIYSIHHDPDNWEDPEKFIPERFEDKDRHDPLTFLPFGYGPRNCIGMRLAQMELKMSLAKIVRTFQICVCSETKIPPDLATFSLLKPKMSKLKLVEIK</sequence>
<dbReference type="InterPro" id="IPR002401">
    <property type="entry name" value="Cyt_P450_E_grp-I"/>
</dbReference>
<dbReference type="GO" id="GO:0005506">
    <property type="term" value="F:iron ion binding"/>
    <property type="evidence" value="ECO:0007669"/>
    <property type="project" value="InterPro"/>
</dbReference>
<comment type="similarity">
    <text evidence="3 11">Belongs to the cytochrome P450 family.</text>
</comment>
<dbReference type="PROSITE" id="PS00086">
    <property type="entry name" value="CYTOCHROME_P450"/>
    <property type="match status" value="1"/>
</dbReference>
<reference evidence="14 15" key="1">
    <citation type="journal article" date="2017" name="Nat. Ecol. Evol.">
        <title>Scallop genome provides insights into evolution of bilaterian karyotype and development.</title>
        <authorList>
            <person name="Wang S."/>
            <person name="Zhang J."/>
            <person name="Jiao W."/>
            <person name="Li J."/>
            <person name="Xun X."/>
            <person name="Sun Y."/>
            <person name="Guo X."/>
            <person name="Huan P."/>
            <person name="Dong B."/>
            <person name="Zhang L."/>
            <person name="Hu X."/>
            <person name="Sun X."/>
            <person name="Wang J."/>
            <person name="Zhao C."/>
            <person name="Wang Y."/>
            <person name="Wang D."/>
            <person name="Huang X."/>
            <person name="Wang R."/>
            <person name="Lv J."/>
            <person name="Li Y."/>
            <person name="Zhang Z."/>
            <person name="Liu B."/>
            <person name="Lu W."/>
            <person name="Hui Y."/>
            <person name="Liang J."/>
            <person name="Zhou Z."/>
            <person name="Hou R."/>
            <person name="Li X."/>
            <person name="Liu Y."/>
            <person name="Li H."/>
            <person name="Ning X."/>
            <person name="Lin Y."/>
            <person name="Zhao L."/>
            <person name="Xing Q."/>
            <person name="Dou J."/>
            <person name="Li Y."/>
            <person name="Mao J."/>
            <person name="Guo H."/>
            <person name="Dou H."/>
            <person name="Li T."/>
            <person name="Mu C."/>
            <person name="Jiang W."/>
            <person name="Fu Q."/>
            <person name="Fu X."/>
            <person name="Miao Y."/>
            <person name="Liu J."/>
            <person name="Yu Q."/>
            <person name="Li R."/>
            <person name="Liao H."/>
            <person name="Li X."/>
            <person name="Kong Y."/>
            <person name="Jiang Z."/>
            <person name="Chourrout D."/>
            <person name="Li R."/>
            <person name="Bao Z."/>
        </authorList>
    </citation>
    <scope>NUCLEOTIDE SEQUENCE [LARGE SCALE GENOMIC DNA]</scope>
    <source>
        <strain evidence="14 15">PY_sf001</strain>
    </source>
</reference>
<keyword evidence="7 11" id="KW-0560">Oxidoreductase</keyword>
<keyword evidence="6" id="KW-0256">Endoplasmic reticulum</keyword>
<dbReference type="InterPro" id="IPR001128">
    <property type="entry name" value="Cyt_P450"/>
</dbReference>
<evidence type="ECO:0000256" key="7">
    <source>
        <dbReference type="ARBA" id="ARBA00023002"/>
    </source>
</evidence>
<keyword evidence="13" id="KW-0472">Membrane</keyword>
<dbReference type="AlphaFoldDB" id="A0A210R135"/>
<dbReference type="PRINTS" id="PR00463">
    <property type="entry name" value="EP450I"/>
</dbReference>
<keyword evidence="6" id="KW-0492">Microsome</keyword>
<keyword evidence="13" id="KW-0812">Transmembrane</keyword>
<feature type="region of interest" description="Disordered" evidence="12">
    <location>
        <begin position="258"/>
        <end position="277"/>
    </location>
</feature>
<evidence type="ECO:0000256" key="1">
    <source>
        <dbReference type="ARBA" id="ARBA00004174"/>
    </source>
</evidence>
<feature type="binding site" description="axial binding residue" evidence="10">
    <location>
        <position position="440"/>
    </location>
    <ligand>
        <name>heme</name>
        <dbReference type="ChEBI" id="CHEBI:30413"/>
    </ligand>
    <ligandPart>
        <name>Fe</name>
        <dbReference type="ChEBI" id="CHEBI:18248"/>
    </ligandPart>
</feature>
<evidence type="ECO:0000256" key="13">
    <source>
        <dbReference type="SAM" id="Phobius"/>
    </source>
</evidence>
<dbReference type="PANTHER" id="PTHR24302:SF15">
    <property type="entry name" value="FATTY-ACID PEROXYGENASE"/>
    <property type="match status" value="1"/>
</dbReference>
<feature type="transmembrane region" description="Helical" evidence="13">
    <location>
        <begin position="302"/>
        <end position="324"/>
    </location>
</feature>
<gene>
    <name evidence="14" type="ORF">KP79_PYT18645</name>
</gene>
<evidence type="ECO:0000313" key="14">
    <source>
        <dbReference type="EMBL" id="OWF54740.1"/>
    </source>
</evidence>
<dbReference type="GO" id="GO:0016705">
    <property type="term" value="F:oxidoreductase activity, acting on paired donors, with incorporation or reduction of molecular oxygen"/>
    <property type="evidence" value="ECO:0007669"/>
    <property type="project" value="InterPro"/>
</dbReference>
<evidence type="ECO:0000313" key="15">
    <source>
        <dbReference type="Proteomes" id="UP000242188"/>
    </source>
</evidence>
<keyword evidence="13" id="KW-1133">Transmembrane helix</keyword>
<evidence type="ECO:0000256" key="5">
    <source>
        <dbReference type="ARBA" id="ARBA00022723"/>
    </source>
</evidence>
<comment type="cofactor">
    <cofactor evidence="10">
        <name>heme</name>
        <dbReference type="ChEBI" id="CHEBI:30413"/>
    </cofactor>
</comment>
<comment type="caution">
    <text evidence="14">The sequence shown here is derived from an EMBL/GenBank/DDBJ whole genome shotgun (WGS) entry which is preliminary data.</text>
</comment>
<keyword evidence="5 10" id="KW-0479">Metal-binding</keyword>
<keyword evidence="4 10" id="KW-0349">Heme</keyword>
<dbReference type="Proteomes" id="UP000242188">
    <property type="component" value="Unassembled WGS sequence"/>
</dbReference>
<dbReference type="GO" id="GO:0020037">
    <property type="term" value="F:heme binding"/>
    <property type="evidence" value="ECO:0007669"/>
    <property type="project" value="InterPro"/>
</dbReference>
<dbReference type="Gene3D" id="1.10.630.10">
    <property type="entry name" value="Cytochrome P450"/>
    <property type="match status" value="1"/>
</dbReference>
<dbReference type="EMBL" id="NEDP02000890">
    <property type="protein sequence ID" value="OWF54740.1"/>
    <property type="molecule type" value="Genomic_DNA"/>
</dbReference>
<comment type="subcellular location">
    <subcellularLocation>
        <location evidence="2">Endoplasmic reticulum membrane</location>
        <topology evidence="2">Peripheral membrane protein</topology>
    </subcellularLocation>
    <subcellularLocation>
        <location evidence="1">Microsome membrane</location>
        <topology evidence="1">Peripheral membrane protein</topology>
    </subcellularLocation>
</comment>
<evidence type="ECO:0000256" key="2">
    <source>
        <dbReference type="ARBA" id="ARBA00004406"/>
    </source>
</evidence>
<dbReference type="CDD" id="cd11055">
    <property type="entry name" value="CYP3A-like"/>
    <property type="match status" value="1"/>
</dbReference>
<keyword evidence="8 10" id="KW-0408">Iron</keyword>
<organism evidence="14 15">
    <name type="scientific">Mizuhopecten yessoensis</name>
    <name type="common">Japanese scallop</name>
    <name type="synonym">Patinopecten yessoensis</name>
    <dbReference type="NCBI Taxonomy" id="6573"/>
    <lineage>
        <taxon>Eukaryota</taxon>
        <taxon>Metazoa</taxon>
        <taxon>Spiralia</taxon>
        <taxon>Lophotrochozoa</taxon>
        <taxon>Mollusca</taxon>
        <taxon>Bivalvia</taxon>
        <taxon>Autobranchia</taxon>
        <taxon>Pteriomorphia</taxon>
        <taxon>Pectinida</taxon>
        <taxon>Pectinoidea</taxon>
        <taxon>Pectinidae</taxon>
        <taxon>Mizuhopecten</taxon>
    </lineage>
</organism>
<dbReference type="GO" id="GO:0005789">
    <property type="term" value="C:endoplasmic reticulum membrane"/>
    <property type="evidence" value="ECO:0007669"/>
    <property type="project" value="UniProtKB-SubCell"/>
</dbReference>
<dbReference type="FunFam" id="1.10.630.10:FF:000042">
    <property type="entry name" value="Cytochrome P450"/>
    <property type="match status" value="1"/>
</dbReference>
<evidence type="ECO:0000256" key="6">
    <source>
        <dbReference type="ARBA" id="ARBA00022848"/>
    </source>
</evidence>
<dbReference type="STRING" id="6573.A0A210R135"/>
<dbReference type="InterPro" id="IPR017972">
    <property type="entry name" value="Cyt_P450_CS"/>
</dbReference>
<evidence type="ECO:0000256" key="3">
    <source>
        <dbReference type="ARBA" id="ARBA00010617"/>
    </source>
</evidence>